<dbReference type="PANTHER" id="PTHR42970">
    <property type="entry name" value="PECTATE LYASE C-RELATED"/>
    <property type="match status" value="1"/>
</dbReference>
<dbReference type="Gene3D" id="2.160.20.10">
    <property type="entry name" value="Single-stranded right-handed beta-helix, Pectin lyase-like"/>
    <property type="match status" value="1"/>
</dbReference>
<keyword evidence="2" id="KW-0325">Glycoprotein</keyword>
<protein>
    <submittedName>
        <fullName evidence="4">Hypothetical exported protein</fullName>
    </submittedName>
</protein>
<dbReference type="InterPro" id="IPR012334">
    <property type="entry name" value="Pectin_lyas_fold"/>
</dbReference>
<dbReference type="EMBL" id="CP000252">
    <property type="protein sequence ID" value="ABC76330.1"/>
    <property type="molecule type" value="Genomic_DNA"/>
</dbReference>
<dbReference type="Proteomes" id="UP000001933">
    <property type="component" value="Chromosome"/>
</dbReference>
<dbReference type="GO" id="GO:0046872">
    <property type="term" value="F:metal ion binding"/>
    <property type="evidence" value="ECO:0007669"/>
    <property type="project" value="UniProtKB-KW"/>
</dbReference>
<dbReference type="HOGENOM" id="CLU_016764_2_0_7"/>
<dbReference type="InParanoid" id="Q2LPY5"/>
<dbReference type="InterPro" id="IPR052063">
    <property type="entry name" value="Polysaccharide_Lyase_1"/>
</dbReference>
<dbReference type="eggNOG" id="COG3866">
    <property type="taxonomic scope" value="Bacteria"/>
</dbReference>
<dbReference type="CAZy" id="PL1">
    <property type="family name" value="Polysaccharide Lyase Family 1"/>
</dbReference>
<dbReference type="KEGG" id="sat:SYN_02605"/>
<feature type="region of interest" description="Disordered" evidence="3">
    <location>
        <begin position="436"/>
        <end position="511"/>
    </location>
</feature>
<accession>Q2LPY5</accession>
<gene>
    <name evidence="4" type="ORF">SYN_02605</name>
</gene>
<keyword evidence="1" id="KW-0479">Metal-binding</keyword>
<organism evidence="4 5">
    <name type="scientific">Syntrophus aciditrophicus (strain SB)</name>
    <dbReference type="NCBI Taxonomy" id="56780"/>
    <lineage>
        <taxon>Bacteria</taxon>
        <taxon>Pseudomonadati</taxon>
        <taxon>Thermodesulfobacteriota</taxon>
        <taxon>Syntrophia</taxon>
        <taxon>Syntrophales</taxon>
        <taxon>Syntrophaceae</taxon>
        <taxon>Syntrophus</taxon>
    </lineage>
</organism>
<evidence type="ECO:0000313" key="4">
    <source>
        <dbReference type="EMBL" id="ABC76330.1"/>
    </source>
</evidence>
<dbReference type="AlphaFoldDB" id="Q2LPY5"/>
<evidence type="ECO:0000256" key="2">
    <source>
        <dbReference type="ARBA" id="ARBA00023180"/>
    </source>
</evidence>
<evidence type="ECO:0000313" key="5">
    <source>
        <dbReference type="Proteomes" id="UP000001933"/>
    </source>
</evidence>
<proteinExistence type="predicted"/>
<reference evidence="4 5" key="1">
    <citation type="journal article" date="2007" name="Proc. Natl. Acad. Sci. U.S.A.">
        <title>The genome of Syntrophus aciditrophicus: life at the thermodynamic limit of microbial growth.</title>
        <authorList>
            <person name="McInerney M.J."/>
            <person name="Rohlin L."/>
            <person name="Mouttaki H."/>
            <person name="Kim U."/>
            <person name="Krupp R.S."/>
            <person name="Rios-Hernandez L."/>
            <person name="Sieber J."/>
            <person name="Struchtemeyer C.G."/>
            <person name="Bhattacharyya A."/>
            <person name="Campbell J.W."/>
            <person name="Gunsalus R.P."/>
        </authorList>
    </citation>
    <scope>NUCLEOTIDE SEQUENCE [LARGE SCALE GENOMIC DNA]</scope>
    <source>
        <strain evidence="4 5">SB</strain>
    </source>
</reference>
<evidence type="ECO:0000256" key="1">
    <source>
        <dbReference type="ARBA" id="ARBA00022723"/>
    </source>
</evidence>
<feature type="compositionally biased region" description="Low complexity" evidence="3">
    <location>
        <begin position="483"/>
        <end position="511"/>
    </location>
</feature>
<dbReference type="InterPro" id="IPR011050">
    <property type="entry name" value="Pectin_lyase_fold/virulence"/>
</dbReference>
<evidence type="ECO:0000256" key="3">
    <source>
        <dbReference type="SAM" id="MobiDB-lite"/>
    </source>
</evidence>
<name>Q2LPY5_SYNAS</name>
<dbReference type="PANTHER" id="PTHR42970:SF1">
    <property type="entry name" value="PECTATE LYASE C-RELATED"/>
    <property type="match status" value="1"/>
</dbReference>
<sequence>MNWVLLKDLQSRFYSTGRETMLKKYLLSVLCILLALVADNPAFALPAFPGAEGYGSTTVGGRGGKIYKVTNTNATGEGSLGACISASGPRTCVFATGGTITGNFKINNPYITIAGQSAPGGGITIKGSLGVATHDVVVRYLTVRGGSDTLSVYDNSPVNNVYNVVIDHCSVSWGSDENLTSWYDPKNVTWSYNMTYEGLLSHSMCMMVGGYADGSGNRKNPAQQFSVHHNFSSSCNDRNGPYIRGAGYVDIVNNIFYNPGGNNFTYPAQEADMLLKINLVKNYYKRGPAGGGTRGYRALDYMEGGLGVETYMQGNYHSSLRTRDTQPETDICSQSNDKTYLGVDTTGSPLAHLVSSRWSNPPAITQYNAFDGSLLAILSTVGNSQRLDCNGNWVNKRDAHDARVIADFKAGTGKLISSPSEVGGYLTIDPGTPCKDVDNDGMPDAWESANGLNPGSASDALSDADGDGYTNLEEFLNGTNPRGSGAQTGTTSSTTTSSTNPPTAPTGLKVQ</sequence>
<dbReference type="SUPFAM" id="SSF51126">
    <property type="entry name" value="Pectin lyase-like"/>
    <property type="match status" value="1"/>
</dbReference>
<keyword evidence="5" id="KW-1185">Reference proteome</keyword>